<evidence type="ECO:0000313" key="1">
    <source>
        <dbReference type="EMBL" id="ODG93583.1"/>
    </source>
</evidence>
<gene>
    <name evidence="1" type="ORF">BED47_03980</name>
</gene>
<dbReference type="EMBL" id="MDKC01000002">
    <property type="protein sequence ID" value="ODG93583.1"/>
    <property type="molecule type" value="Genomic_DNA"/>
</dbReference>
<keyword evidence="2" id="KW-1185">Reference proteome</keyword>
<reference evidence="1 2" key="1">
    <citation type="submission" date="2016-07" db="EMBL/GenBank/DDBJ databases">
        <authorList>
            <person name="Townsley L."/>
            <person name="Shank E.A."/>
        </authorList>
    </citation>
    <scope>NUCLEOTIDE SEQUENCE [LARGE SCALE GENOMIC DNA]</scope>
    <source>
        <strain evidence="1 2">CH01</strain>
    </source>
</reference>
<name>A0ABX2ZVK3_9BACI</name>
<proteinExistence type="predicted"/>
<dbReference type="Proteomes" id="UP000094580">
    <property type="component" value="Unassembled WGS sequence"/>
</dbReference>
<comment type="caution">
    <text evidence="1">The sequence shown here is derived from an EMBL/GenBank/DDBJ whole genome shotgun (WGS) entry which is preliminary data.</text>
</comment>
<sequence length="108" mass="13367">MNIEKFKKWVTEKDLEDETIKGFWENFNSWKEEYPEEFKETFEDGFELEKLSTYIKSVSFTFTNWPDDDYNHVIIRLSFEYDEEIVGEYRMVFEYETGEIFDDVFHVY</sequence>
<organism evidence="1 2">
    <name type="scientific">Gottfriedia luciferensis</name>
    <dbReference type="NCBI Taxonomy" id="178774"/>
    <lineage>
        <taxon>Bacteria</taxon>
        <taxon>Bacillati</taxon>
        <taxon>Bacillota</taxon>
        <taxon>Bacilli</taxon>
        <taxon>Bacillales</taxon>
        <taxon>Bacillaceae</taxon>
        <taxon>Gottfriedia</taxon>
    </lineage>
</organism>
<evidence type="ECO:0000313" key="2">
    <source>
        <dbReference type="Proteomes" id="UP000094580"/>
    </source>
</evidence>
<protein>
    <submittedName>
        <fullName evidence="1">Uncharacterized protein</fullName>
    </submittedName>
</protein>
<accession>A0ABX2ZVK3</accession>